<evidence type="ECO:0008006" key="4">
    <source>
        <dbReference type="Google" id="ProtNLM"/>
    </source>
</evidence>
<evidence type="ECO:0000256" key="1">
    <source>
        <dbReference type="SAM" id="SignalP"/>
    </source>
</evidence>
<proteinExistence type="predicted"/>
<dbReference type="OrthoDB" id="3753703at2759"/>
<protein>
    <recommendedName>
        <fullName evidence="4">AA1-like domain-containing protein</fullName>
    </recommendedName>
</protein>
<evidence type="ECO:0000313" key="3">
    <source>
        <dbReference type="Proteomes" id="UP000800200"/>
    </source>
</evidence>
<evidence type="ECO:0000313" key="2">
    <source>
        <dbReference type="EMBL" id="KAF2177316.1"/>
    </source>
</evidence>
<dbReference type="EMBL" id="ML994690">
    <property type="protein sequence ID" value="KAF2177316.1"/>
    <property type="molecule type" value="Genomic_DNA"/>
</dbReference>
<dbReference type="AlphaFoldDB" id="A0A6A6DIA3"/>
<organism evidence="2 3">
    <name type="scientific">Zopfia rhizophila CBS 207.26</name>
    <dbReference type="NCBI Taxonomy" id="1314779"/>
    <lineage>
        <taxon>Eukaryota</taxon>
        <taxon>Fungi</taxon>
        <taxon>Dikarya</taxon>
        <taxon>Ascomycota</taxon>
        <taxon>Pezizomycotina</taxon>
        <taxon>Dothideomycetes</taxon>
        <taxon>Dothideomycetes incertae sedis</taxon>
        <taxon>Zopfiaceae</taxon>
        <taxon>Zopfia</taxon>
    </lineage>
</organism>
<reference evidence="2" key="1">
    <citation type="journal article" date="2020" name="Stud. Mycol.">
        <title>101 Dothideomycetes genomes: a test case for predicting lifestyles and emergence of pathogens.</title>
        <authorList>
            <person name="Haridas S."/>
            <person name="Albert R."/>
            <person name="Binder M."/>
            <person name="Bloem J."/>
            <person name="Labutti K."/>
            <person name="Salamov A."/>
            <person name="Andreopoulos B."/>
            <person name="Baker S."/>
            <person name="Barry K."/>
            <person name="Bills G."/>
            <person name="Bluhm B."/>
            <person name="Cannon C."/>
            <person name="Castanera R."/>
            <person name="Culley D."/>
            <person name="Daum C."/>
            <person name="Ezra D."/>
            <person name="Gonzalez J."/>
            <person name="Henrissat B."/>
            <person name="Kuo A."/>
            <person name="Liang C."/>
            <person name="Lipzen A."/>
            <person name="Lutzoni F."/>
            <person name="Magnuson J."/>
            <person name="Mondo S."/>
            <person name="Nolan M."/>
            <person name="Ohm R."/>
            <person name="Pangilinan J."/>
            <person name="Park H.-J."/>
            <person name="Ramirez L."/>
            <person name="Alfaro M."/>
            <person name="Sun H."/>
            <person name="Tritt A."/>
            <person name="Yoshinaga Y."/>
            <person name="Zwiers L.-H."/>
            <person name="Turgeon B."/>
            <person name="Goodwin S."/>
            <person name="Spatafora J."/>
            <person name="Crous P."/>
            <person name="Grigoriev I."/>
        </authorList>
    </citation>
    <scope>NUCLEOTIDE SEQUENCE</scope>
    <source>
        <strain evidence="2">CBS 207.26</strain>
    </source>
</reference>
<gene>
    <name evidence="2" type="ORF">K469DRAFT_755201</name>
</gene>
<dbReference type="Proteomes" id="UP000800200">
    <property type="component" value="Unassembled WGS sequence"/>
</dbReference>
<feature type="signal peptide" evidence="1">
    <location>
        <begin position="1"/>
        <end position="17"/>
    </location>
</feature>
<keyword evidence="1" id="KW-0732">Signal</keyword>
<sequence>MRAVIATVAALAGASSAAVVPRADYGFWDVNVTRNSAANGWSSREISAKYFNSELSEPIPVHCNYSYWLGQDPVEQASCDDPSFSYDLQQYSISLKQTVNLWNTDVTVMGNSSLEFNCNSATGRYCTSSAQVDVTTAIA</sequence>
<name>A0A6A6DIA3_9PEZI</name>
<feature type="chain" id="PRO_5025329369" description="AA1-like domain-containing protein" evidence="1">
    <location>
        <begin position="18"/>
        <end position="139"/>
    </location>
</feature>
<keyword evidence="3" id="KW-1185">Reference proteome</keyword>
<accession>A0A6A6DIA3</accession>